<proteinExistence type="predicted"/>
<dbReference type="AlphaFoldDB" id="A0A075H051"/>
<name>A0A075H051_9ARCH</name>
<keyword evidence="1" id="KW-0812">Transmembrane</keyword>
<evidence type="ECO:0000313" key="2">
    <source>
        <dbReference type="EMBL" id="AIF07912.1"/>
    </source>
</evidence>
<feature type="transmembrane region" description="Helical" evidence="1">
    <location>
        <begin position="99"/>
        <end position="119"/>
    </location>
</feature>
<reference evidence="2" key="1">
    <citation type="journal article" date="2014" name="Genome Biol. Evol.">
        <title>Pangenome evidence for extensive interdomain horizontal transfer affecting lineage core and shell genes in uncultured planktonic thaumarchaeota and euryarchaeota.</title>
        <authorList>
            <person name="Deschamps P."/>
            <person name="Zivanovic Y."/>
            <person name="Moreira D."/>
            <person name="Rodriguez-Valera F."/>
            <person name="Lopez-Garcia P."/>
        </authorList>
    </citation>
    <scope>NUCLEOTIDE SEQUENCE</scope>
</reference>
<dbReference type="EMBL" id="KF900815">
    <property type="protein sequence ID" value="AIF07912.1"/>
    <property type="molecule type" value="Genomic_DNA"/>
</dbReference>
<feature type="transmembrane region" description="Helical" evidence="1">
    <location>
        <begin position="32"/>
        <end position="56"/>
    </location>
</feature>
<organism evidence="2">
    <name type="scientific">uncultured marine thaumarchaeote KM3_25_D06</name>
    <dbReference type="NCBI Taxonomy" id="1456104"/>
    <lineage>
        <taxon>Archaea</taxon>
        <taxon>Nitrososphaerota</taxon>
        <taxon>environmental samples</taxon>
    </lineage>
</organism>
<keyword evidence="1" id="KW-1133">Transmembrane helix</keyword>
<evidence type="ECO:0000256" key="1">
    <source>
        <dbReference type="SAM" id="Phobius"/>
    </source>
</evidence>
<protein>
    <submittedName>
        <fullName evidence="2">Uncharacterized protein</fullName>
    </submittedName>
</protein>
<feature type="transmembrane region" description="Helical" evidence="1">
    <location>
        <begin position="68"/>
        <end position="87"/>
    </location>
</feature>
<keyword evidence="1" id="KW-0472">Membrane</keyword>
<sequence length="120" mass="12336">MTLPKGFGSGGGGGAGSADVEKMIGRRVENMTGMITASFIAAWLATFGGTAAGYFVYPWAYPTPSGHYAFIVLTIIEAIGYLFCVKVMEEGTTKKSNGIVGGVLGGVTIGTIAIVMFVGK</sequence>
<accession>A0A075H051</accession>